<evidence type="ECO:0000313" key="3">
    <source>
        <dbReference type="Proteomes" id="UP000827721"/>
    </source>
</evidence>
<dbReference type="InterPro" id="IPR019446">
    <property type="entry name" value="BMT5-like"/>
</dbReference>
<dbReference type="EMBL" id="JAFEMO010000015">
    <property type="protein sequence ID" value="KAH7544565.1"/>
    <property type="molecule type" value="Genomic_DNA"/>
</dbReference>
<feature type="domain" description="25S rRNA (uridine-N(3))-methyltransferase BMT5-like" evidence="1">
    <location>
        <begin position="18"/>
        <end position="179"/>
    </location>
</feature>
<evidence type="ECO:0000259" key="1">
    <source>
        <dbReference type="Pfam" id="PF10354"/>
    </source>
</evidence>
<dbReference type="Proteomes" id="UP000827721">
    <property type="component" value="Unassembled WGS sequence"/>
</dbReference>
<organism evidence="2 3">
    <name type="scientific">Xanthoceras sorbifolium</name>
    <dbReference type="NCBI Taxonomy" id="99658"/>
    <lineage>
        <taxon>Eukaryota</taxon>
        <taxon>Viridiplantae</taxon>
        <taxon>Streptophyta</taxon>
        <taxon>Embryophyta</taxon>
        <taxon>Tracheophyta</taxon>
        <taxon>Spermatophyta</taxon>
        <taxon>Magnoliopsida</taxon>
        <taxon>eudicotyledons</taxon>
        <taxon>Gunneridae</taxon>
        <taxon>Pentapetalae</taxon>
        <taxon>rosids</taxon>
        <taxon>malvids</taxon>
        <taxon>Sapindales</taxon>
        <taxon>Sapindaceae</taxon>
        <taxon>Xanthoceroideae</taxon>
        <taxon>Xanthoceras</taxon>
    </lineage>
</organism>
<accession>A0ABQ8H2Z9</accession>
<proteinExistence type="predicted"/>
<comment type="caution">
    <text evidence="2">The sequence shown here is derived from an EMBL/GenBank/DDBJ whole genome shotgun (WGS) entry which is preliminary data.</text>
</comment>
<sequence>MDQPLQQQSKDPTRRRSDFSFSACLATAFGCATNMVATSLHTQDTLKTKHWTSKAHLELLKRKGCMVLHEVDVHDMNQHPTLCNMKFDVIIFNFPHAGHYLHLCERDDELIEMHKELVKGFFMSAREMVNEDGEVHVTHRDDFPYNKWKLKRLAKKSGLILKEKVEFKKVDYPGYHNKRGGEIKSNKPFPLNNQCFTFKFSLNGSGGDRKSKIDGCCDGVTLAFEVKGVYKQ</sequence>
<evidence type="ECO:0000313" key="2">
    <source>
        <dbReference type="EMBL" id="KAH7544565.1"/>
    </source>
</evidence>
<reference evidence="2 3" key="1">
    <citation type="submission" date="2021-02" db="EMBL/GenBank/DDBJ databases">
        <title>Plant Genome Project.</title>
        <authorList>
            <person name="Zhang R.-G."/>
        </authorList>
    </citation>
    <scope>NUCLEOTIDE SEQUENCE [LARGE SCALE GENOMIC DNA]</scope>
    <source>
        <tissue evidence="2">Leaves</tissue>
    </source>
</reference>
<protein>
    <recommendedName>
        <fullName evidence="1">25S rRNA (uridine-N(3))-methyltransferase BMT5-like domain-containing protein</fullName>
    </recommendedName>
</protein>
<dbReference type="PANTHER" id="PTHR11538:SF64">
    <property type="entry name" value="25S RRNA (URIDINE-N(3))-METHYLTRANSFERASE BMT5-LIKE DOMAIN-CONTAINING PROTEIN"/>
    <property type="match status" value="1"/>
</dbReference>
<dbReference type="PANTHER" id="PTHR11538">
    <property type="entry name" value="PHENYLALANYL-TRNA SYNTHETASE"/>
    <property type="match status" value="1"/>
</dbReference>
<dbReference type="Pfam" id="PF10354">
    <property type="entry name" value="BMT5-like"/>
    <property type="match status" value="1"/>
</dbReference>
<keyword evidence="3" id="KW-1185">Reference proteome</keyword>
<gene>
    <name evidence="2" type="ORF">JRO89_XS15G0185900</name>
</gene>
<name>A0ABQ8H2Z9_9ROSI</name>